<evidence type="ECO:0000256" key="1">
    <source>
        <dbReference type="ARBA" id="ARBA00022723"/>
    </source>
</evidence>
<dbReference type="GO" id="GO:0000981">
    <property type="term" value="F:DNA-binding transcription factor activity, RNA polymerase II-specific"/>
    <property type="evidence" value="ECO:0007669"/>
    <property type="project" value="TreeGrafter"/>
</dbReference>
<evidence type="ECO:0000256" key="2">
    <source>
        <dbReference type="ARBA" id="ARBA00022771"/>
    </source>
</evidence>
<dbReference type="PANTHER" id="PTHR23235:SF139">
    <property type="entry name" value="HUCKEBEIN"/>
    <property type="match status" value="1"/>
</dbReference>
<dbReference type="SUPFAM" id="SSF57667">
    <property type="entry name" value="beta-beta-alpha zinc fingers"/>
    <property type="match status" value="2"/>
</dbReference>
<accession>A0A4Y2NF52</accession>
<dbReference type="EMBL" id="BGPR01009110">
    <property type="protein sequence ID" value="GBN38048.1"/>
    <property type="molecule type" value="Genomic_DNA"/>
</dbReference>
<dbReference type="OrthoDB" id="8922241at2759"/>
<dbReference type="InterPro" id="IPR013087">
    <property type="entry name" value="Znf_C2H2_type"/>
</dbReference>
<evidence type="ECO:0000313" key="6">
    <source>
        <dbReference type="EMBL" id="GBN38048.1"/>
    </source>
</evidence>
<dbReference type="PANTHER" id="PTHR23235">
    <property type="entry name" value="KRUEPPEL-LIKE TRANSCRIPTION FACTOR"/>
    <property type="match status" value="1"/>
</dbReference>
<feature type="domain" description="C2H2-type" evidence="5">
    <location>
        <begin position="278"/>
        <end position="308"/>
    </location>
</feature>
<evidence type="ECO:0000256" key="3">
    <source>
        <dbReference type="ARBA" id="ARBA00022833"/>
    </source>
</evidence>
<keyword evidence="1" id="KW-0479">Metal-binding</keyword>
<dbReference type="PROSITE" id="PS00028">
    <property type="entry name" value="ZINC_FINGER_C2H2_1"/>
    <property type="match status" value="4"/>
</dbReference>
<dbReference type="InterPro" id="IPR036236">
    <property type="entry name" value="Znf_C2H2_sf"/>
</dbReference>
<name>A0A4Y2NF52_ARAVE</name>
<dbReference type="GO" id="GO:0000978">
    <property type="term" value="F:RNA polymerase II cis-regulatory region sequence-specific DNA binding"/>
    <property type="evidence" value="ECO:0007669"/>
    <property type="project" value="TreeGrafter"/>
</dbReference>
<feature type="domain" description="C2H2-type" evidence="5">
    <location>
        <begin position="189"/>
        <end position="216"/>
    </location>
</feature>
<feature type="domain" description="C2H2-type" evidence="5">
    <location>
        <begin position="247"/>
        <end position="269"/>
    </location>
</feature>
<dbReference type="FunFam" id="3.30.160.60:FF:000007">
    <property type="entry name" value="Basic krueppel-like factor 3"/>
    <property type="match status" value="1"/>
</dbReference>
<protein>
    <submittedName>
        <fullName evidence="6">Wilms tumor</fullName>
    </submittedName>
</protein>
<gene>
    <name evidence="6" type="primary">WT1</name>
    <name evidence="6" type="ORF">AVEN_21526_1</name>
</gene>
<evidence type="ECO:0000313" key="7">
    <source>
        <dbReference type="Proteomes" id="UP000499080"/>
    </source>
</evidence>
<dbReference type="Gene3D" id="3.30.160.60">
    <property type="entry name" value="Classic Zinc Finger"/>
    <property type="match status" value="4"/>
</dbReference>
<dbReference type="GO" id="GO:0008270">
    <property type="term" value="F:zinc ion binding"/>
    <property type="evidence" value="ECO:0007669"/>
    <property type="project" value="UniProtKB-KW"/>
</dbReference>
<feature type="domain" description="C2H2-type" evidence="5">
    <location>
        <begin position="217"/>
        <end position="246"/>
    </location>
</feature>
<organism evidence="6 7">
    <name type="scientific">Araneus ventricosus</name>
    <name type="common">Orbweaver spider</name>
    <name type="synonym">Epeira ventricosa</name>
    <dbReference type="NCBI Taxonomy" id="182803"/>
    <lineage>
        <taxon>Eukaryota</taxon>
        <taxon>Metazoa</taxon>
        <taxon>Ecdysozoa</taxon>
        <taxon>Arthropoda</taxon>
        <taxon>Chelicerata</taxon>
        <taxon>Arachnida</taxon>
        <taxon>Araneae</taxon>
        <taxon>Araneomorphae</taxon>
        <taxon>Entelegynae</taxon>
        <taxon>Araneoidea</taxon>
        <taxon>Araneidae</taxon>
        <taxon>Araneus</taxon>
    </lineage>
</organism>
<dbReference type="Proteomes" id="UP000499080">
    <property type="component" value="Unassembled WGS sequence"/>
</dbReference>
<evidence type="ECO:0000259" key="5">
    <source>
        <dbReference type="PROSITE" id="PS50157"/>
    </source>
</evidence>
<reference evidence="6 7" key="1">
    <citation type="journal article" date="2019" name="Sci. Rep.">
        <title>Orb-weaving spider Araneus ventricosus genome elucidates the spidroin gene catalogue.</title>
        <authorList>
            <person name="Kono N."/>
            <person name="Nakamura H."/>
            <person name="Ohtoshi R."/>
            <person name="Moran D.A.P."/>
            <person name="Shinohara A."/>
            <person name="Yoshida Y."/>
            <person name="Fujiwara M."/>
            <person name="Mori M."/>
            <person name="Tomita M."/>
            <person name="Arakawa K."/>
        </authorList>
    </citation>
    <scope>NUCLEOTIDE SEQUENCE [LARGE SCALE GENOMIC DNA]</scope>
</reference>
<keyword evidence="7" id="KW-1185">Reference proteome</keyword>
<keyword evidence="3" id="KW-0862">Zinc</keyword>
<dbReference type="Pfam" id="PF00096">
    <property type="entry name" value="zf-C2H2"/>
    <property type="match status" value="2"/>
</dbReference>
<dbReference type="SMART" id="SM00355">
    <property type="entry name" value="ZnF_C2H2"/>
    <property type="match status" value="4"/>
</dbReference>
<dbReference type="PROSITE" id="PS50157">
    <property type="entry name" value="ZINC_FINGER_C2H2_2"/>
    <property type="match status" value="4"/>
</dbReference>
<proteinExistence type="predicted"/>
<sequence length="310" mass="35407">MSLFIHPVFETNALEPSAHISNRICERTNLFTSESVRTSAFTEPSAHKSNSIYERTNLFTSESVRSSAFTDIRALNSSRLSTCFWKNSNISNEFAKPVYENEFAKTSACKNLWTRQEKPTPVVDCPSLSCKSTELWRPFSSPPRDEAFLSSCILESQKSFSKLPVITPSTVRIGPSKTSVFEPVKKKKYTCLSCSSAFSNGVQLKSHLRKHKGVKPYNCEYPNCLKTFARNEELTRHRRIHSGYKPYHCHVCGKSFCRKDHLSKHLKTHLQISEKRIYVCCVPGCEHRYTRSDALTRHKSTAHSIKNAQR</sequence>
<dbReference type="AlphaFoldDB" id="A0A4Y2NF52"/>
<keyword evidence="2 4" id="KW-0863">Zinc-finger</keyword>
<comment type="caution">
    <text evidence="6">The sequence shown here is derived from an EMBL/GenBank/DDBJ whole genome shotgun (WGS) entry which is preliminary data.</text>
</comment>
<evidence type="ECO:0000256" key="4">
    <source>
        <dbReference type="PROSITE-ProRule" id="PRU00042"/>
    </source>
</evidence>